<keyword evidence="3" id="KW-0349">Heme</keyword>
<comment type="similarity">
    <text evidence="2">Belongs to the cytochrome P450 family.</text>
</comment>
<evidence type="ECO:0000256" key="9">
    <source>
        <dbReference type="ARBA" id="ARBA00023033"/>
    </source>
</evidence>
<accession>A0A2P6SN26</accession>
<keyword evidence="4" id="KW-0812">Transmembrane</keyword>
<sequence>MQERCSYINWLGTEPFLYIADPVLLKKMSIEVTAKNWGKPTVFKRDRAPMFGNGLVMSEGDEWALHRHVITPAFNDFNFNPTNLKSNVRPILWVSLMVETTTIMLDKWTNQLMNSSTQEIDVEKSITETAGEIIAKASFGISYRSDSRVFVKFRAIQISLFQTKRFLGVPFGEFLYPKQALEARRLGKEINQLFSPLIASRKNLIGSVLSPAQHDLLGLLLNESDQQAGSFRKALTTQ</sequence>
<keyword evidence="12" id="KW-1185">Reference proteome</keyword>
<keyword evidence="10" id="KW-0472">Membrane</keyword>
<keyword evidence="5" id="KW-0479">Metal-binding</keyword>
<keyword evidence="8" id="KW-0408">Iron</keyword>
<evidence type="ECO:0000256" key="2">
    <source>
        <dbReference type="ARBA" id="ARBA00010617"/>
    </source>
</evidence>
<evidence type="ECO:0000256" key="1">
    <source>
        <dbReference type="ARBA" id="ARBA00004167"/>
    </source>
</evidence>
<evidence type="ECO:0000256" key="5">
    <source>
        <dbReference type="ARBA" id="ARBA00022723"/>
    </source>
</evidence>
<gene>
    <name evidence="11" type="ORF">RchiOBHm_Chr1g0377601</name>
</gene>
<dbReference type="InterPro" id="IPR001128">
    <property type="entry name" value="Cyt_P450"/>
</dbReference>
<dbReference type="Pfam" id="PF00067">
    <property type="entry name" value="p450"/>
    <property type="match status" value="1"/>
</dbReference>
<dbReference type="Gene3D" id="1.10.630.10">
    <property type="entry name" value="Cytochrome P450"/>
    <property type="match status" value="1"/>
</dbReference>
<dbReference type="GO" id="GO:0020037">
    <property type="term" value="F:heme binding"/>
    <property type="evidence" value="ECO:0007669"/>
    <property type="project" value="InterPro"/>
</dbReference>
<evidence type="ECO:0000256" key="10">
    <source>
        <dbReference type="ARBA" id="ARBA00023136"/>
    </source>
</evidence>
<evidence type="ECO:0000256" key="4">
    <source>
        <dbReference type="ARBA" id="ARBA00022692"/>
    </source>
</evidence>
<protein>
    <submittedName>
        <fullName evidence="11">Putative cytochrome P450</fullName>
    </submittedName>
</protein>
<keyword evidence="6" id="KW-1133">Transmembrane helix</keyword>
<comment type="subcellular location">
    <subcellularLocation>
        <location evidence="1">Membrane</location>
        <topology evidence="1">Single-pass membrane protein</topology>
    </subcellularLocation>
</comment>
<comment type="caution">
    <text evidence="11">The sequence shown here is derived from an EMBL/GenBank/DDBJ whole genome shotgun (WGS) entry which is preliminary data.</text>
</comment>
<proteinExistence type="inferred from homology"/>
<dbReference type="PANTHER" id="PTHR24282">
    <property type="entry name" value="CYTOCHROME P450 FAMILY MEMBER"/>
    <property type="match status" value="1"/>
</dbReference>
<dbReference type="GO" id="GO:0016020">
    <property type="term" value="C:membrane"/>
    <property type="evidence" value="ECO:0007669"/>
    <property type="project" value="UniProtKB-SubCell"/>
</dbReference>
<evidence type="ECO:0000256" key="8">
    <source>
        <dbReference type="ARBA" id="ARBA00023004"/>
    </source>
</evidence>
<evidence type="ECO:0000313" key="12">
    <source>
        <dbReference type="Proteomes" id="UP000238479"/>
    </source>
</evidence>
<reference evidence="11 12" key="1">
    <citation type="journal article" date="2018" name="Nat. Genet.">
        <title>The Rosa genome provides new insights in the design of modern roses.</title>
        <authorList>
            <person name="Bendahmane M."/>
        </authorList>
    </citation>
    <scope>NUCLEOTIDE SEQUENCE [LARGE SCALE GENOMIC DNA]</scope>
    <source>
        <strain evidence="12">cv. Old Blush</strain>
    </source>
</reference>
<dbReference type="InterPro" id="IPR050665">
    <property type="entry name" value="Cytochrome_P450_Monooxygen"/>
</dbReference>
<dbReference type="GO" id="GO:0016705">
    <property type="term" value="F:oxidoreductase activity, acting on paired donors, with incorporation or reduction of molecular oxygen"/>
    <property type="evidence" value="ECO:0007669"/>
    <property type="project" value="InterPro"/>
</dbReference>
<dbReference type="SUPFAM" id="SSF48264">
    <property type="entry name" value="Cytochrome P450"/>
    <property type="match status" value="1"/>
</dbReference>
<organism evidence="11 12">
    <name type="scientific">Rosa chinensis</name>
    <name type="common">China rose</name>
    <dbReference type="NCBI Taxonomy" id="74649"/>
    <lineage>
        <taxon>Eukaryota</taxon>
        <taxon>Viridiplantae</taxon>
        <taxon>Streptophyta</taxon>
        <taxon>Embryophyta</taxon>
        <taxon>Tracheophyta</taxon>
        <taxon>Spermatophyta</taxon>
        <taxon>Magnoliopsida</taxon>
        <taxon>eudicotyledons</taxon>
        <taxon>Gunneridae</taxon>
        <taxon>Pentapetalae</taxon>
        <taxon>rosids</taxon>
        <taxon>fabids</taxon>
        <taxon>Rosales</taxon>
        <taxon>Rosaceae</taxon>
        <taxon>Rosoideae</taxon>
        <taxon>Rosoideae incertae sedis</taxon>
        <taxon>Rosa</taxon>
    </lineage>
</organism>
<name>A0A2P6SN26_ROSCH</name>
<dbReference type="Proteomes" id="UP000238479">
    <property type="component" value="Chromosome 1"/>
</dbReference>
<evidence type="ECO:0000313" key="11">
    <source>
        <dbReference type="EMBL" id="PRQ60104.1"/>
    </source>
</evidence>
<dbReference type="InterPro" id="IPR036396">
    <property type="entry name" value="Cyt_P450_sf"/>
</dbReference>
<dbReference type="GO" id="GO:0005506">
    <property type="term" value="F:iron ion binding"/>
    <property type="evidence" value="ECO:0007669"/>
    <property type="project" value="InterPro"/>
</dbReference>
<dbReference type="EMBL" id="PDCK01000039">
    <property type="protein sequence ID" value="PRQ60104.1"/>
    <property type="molecule type" value="Genomic_DNA"/>
</dbReference>
<dbReference type="AlphaFoldDB" id="A0A2P6SN26"/>
<dbReference type="PANTHER" id="PTHR24282:SF15">
    <property type="entry name" value="CYTOCHROME P450, FAMILY 715, SUBFAMILY A, POLYPEPTIDE 1"/>
    <property type="match status" value="1"/>
</dbReference>
<keyword evidence="7" id="KW-0560">Oxidoreductase</keyword>
<dbReference type="GO" id="GO:0004497">
    <property type="term" value="F:monooxygenase activity"/>
    <property type="evidence" value="ECO:0007669"/>
    <property type="project" value="UniProtKB-KW"/>
</dbReference>
<evidence type="ECO:0000256" key="3">
    <source>
        <dbReference type="ARBA" id="ARBA00022617"/>
    </source>
</evidence>
<dbReference type="Gramene" id="PRQ60104">
    <property type="protein sequence ID" value="PRQ60104"/>
    <property type="gene ID" value="RchiOBHm_Chr1g0377601"/>
</dbReference>
<evidence type="ECO:0000256" key="7">
    <source>
        <dbReference type="ARBA" id="ARBA00023002"/>
    </source>
</evidence>
<keyword evidence="9" id="KW-0503">Monooxygenase</keyword>
<evidence type="ECO:0000256" key="6">
    <source>
        <dbReference type="ARBA" id="ARBA00022989"/>
    </source>
</evidence>